<dbReference type="AlphaFoldDB" id="A0A191UR32"/>
<dbReference type="GO" id="GO:0005737">
    <property type="term" value="C:cytoplasm"/>
    <property type="evidence" value="ECO:0007669"/>
    <property type="project" value="TreeGrafter"/>
</dbReference>
<proteinExistence type="evidence at transcript level"/>
<dbReference type="GO" id="GO:0005544">
    <property type="term" value="F:calcium-dependent phospholipid binding"/>
    <property type="evidence" value="ECO:0007669"/>
    <property type="project" value="InterPro"/>
</dbReference>
<organism evidence="2">
    <name type="scientific">Nilaparvata lugens</name>
    <name type="common">Brown planthopper</name>
    <dbReference type="NCBI Taxonomy" id="108931"/>
    <lineage>
        <taxon>Eukaryota</taxon>
        <taxon>Metazoa</taxon>
        <taxon>Ecdysozoa</taxon>
        <taxon>Arthropoda</taxon>
        <taxon>Hexapoda</taxon>
        <taxon>Insecta</taxon>
        <taxon>Pterygota</taxon>
        <taxon>Neoptera</taxon>
        <taxon>Paraneoptera</taxon>
        <taxon>Hemiptera</taxon>
        <taxon>Auchenorrhyncha</taxon>
        <taxon>Fulgoroidea</taxon>
        <taxon>Delphacidae</taxon>
        <taxon>Delphacinae</taxon>
        <taxon>Nilaparvata</taxon>
    </lineage>
</organism>
<dbReference type="GO" id="GO:0005634">
    <property type="term" value="C:nucleus"/>
    <property type="evidence" value="ECO:0007669"/>
    <property type="project" value="TreeGrafter"/>
</dbReference>
<dbReference type="GO" id="GO:0005509">
    <property type="term" value="F:calcium ion binding"/>
    <property type="evidence" value="ECO:0007669"/>
    <property type="project" value="InterPro"/>
</dbReference>
<reference evidence="2" key="2">
    <citation type="journal article" date="2016" name="J. Proteome Res.">
        <title>Screening and Functional Analyses of Nilaparvata lugens Salivary Proteome.</title>
        <authorList>
            <person name="Huang H.J."/>
            <person name="Liu C.W."/>
            <person name="Huang X.H."/>
            <person name="Zhou X."/>
            <person name="Zhuo J.C."/>
            <person name="Zhang C.X."/>
            <person name="Bao Y.Y."/>
        </authorList>
    </citation>
    <scope>NUCLEOTIDE SEQUENCE</scope>
</reference>
<dbReference type="SUPFAM" id="SSF47874">
    <property type="entry name" value="Annexin"/>
    <property type="match status" value="1"/>
</dbReference>
<dbReference type="PANTHER" id="PTHR10502:SF102">
    <property type="entry name" value="ANNEXIN B11"/>
    <property type="match status" value="1"/>
</dbReference>
<evidence type="ECO:0000313" key="2">
    <source>
        <dbReference type="EMBL" id="ANJ04636.1"/>
    </source>
</evidence>
<dbReference type="PANTHER" id="PTHR10502">
    <property type="entry name" value="ANNEXIN"/>
    <property type="match status" value="1"/>
</dbReference>
<name>A0A191UR32_NILLU</name>
<protein>
    <submittedName>
        <fullName evidence="2">Annexin-like protein 1</fullName>
    </submittedName>
</protein>
<evidence type="ECO:0000256" key="1">
    <source>
        <dbReference type="ARBA" id="ARBA00007831"/>
    </source>
</evidence>
<dbReference type="GO" id="GO:0012506">
    <property type="term" value="C:vesicle membrane"/>
    <property type="evidence" value="ECO:0007669"/>
    <property type="project" value="TreeGrafter"/>
</dbReference>
<dbReference type="GO" id="GO:0005886">
    <property type="term" value="C:plasma membrane"/>
    <property type="evidence" value="ECO:0007669"/>
    <property type="project" value="TreeGrafter"/>
</dbReference>
<comment type="similarity">
    <text evidence="1">Belongs to the annexin family.</text>
</comment>
<reference evidence="2" key="1">
    <citation type="submission" date="2015-12" db="EMBL/GenBank/DDBJ databases">
        <authorList>
            <person name="Shamseldin A."/>
            <person name="Moawad H."/>
            <person name="Abd El-Rahim W.M."/>
            <person name="Sadowsky M.J."/>
        </authorList>
    </citation>
    <scope>NUCLEOTIDE SEQUENCE</scope>
</reference>
<dbReference type="GO" id="GO:0001786">
    <property type="term" value="F:phosphatidylserine binding"/>
    <property type="evidence" value="ECO:0007669"/>
    <property type="project" value="TreeGrafter"/>
</dbReference>
<accession>A0A191UR32</accession>
<dbReference type="InterPro" id="IPR037104">
    <property type="entry name" value="Annexin_sf"/>
</dbReference>
<dbReference type="EMBL" id="KU365920">
    <property type="protein sequence ID" value="ANJ04636.1"/>
    <property type="molecule type" value="mRNA"/>
</dbReference>
<sequence>MFSKADVLLYIASLFLQESIQQNTSGPTIIPKADFNLKGETIEFCRVLHLPCSEIPPVIDYITSISNDQRHQIMDVGWKQYGNHTNRHDTAMSAILFCFEPDQTKDKQKSFDSTQTDAYNNIFDICEKPTTFLARRLHDSLQKGGEDLSYQSIMCTSTGDELSQFDKNFPSLKYKSFTEEIDKKLKDDDLKKFLKDLLTPPYRSNDKADDKKTADLVKLIPTGNNDKCTADATSQEFYDMMHKESFDQIKAVGEMWNKNNANVDIVAAIANRCASHLGSCFKRIFSFAMSPAKYFSAEADEWFTGKGDPIMSAGTRIVISRSEIDLADIITEYESSTKGNFESAMKGKLNEKDNPANVHLIDKLITGNKNNH</sequence>